<dbReference type="RefSeq" id="WP_272181304.1">
    <property type="nucleotide sequence ID" value="NZ_JAQOMS010000002.1"/>
</dbReference>
<gene>
    <name evidence="1" type="ORF">PN838_16040</name>
</gene>
<dbReference type="EMBL" id="JAQOMS010000002">
    <property type="protein sequence ID" value="MDC2889997.1"/>
    <property type="molecule type" value="Genomic_DNA"/>
</dbReference>
<proteinExistence type="predicted"/>
<reference evidence="1 2" key="1">
    <citation type="submission" date="2023-01" db="EMBL/GenBank/DDBJ databases">
        <title>Psychrosphaera sp. nov., isolated from marine algae.</title>
        <authorList>
            <person name="Bayburt H."/>
            <person name="Choi B.J."/>
            <person name="Kim J.M."/>
            <person name="Choi D.G."/>
            <person name="Jeon C.O."/>
        </authorList>
    </citation>
    <scope>NUCLEOTIDE SEQUENCE [LARGE SCALE GENOMIC DNA]</scope>
    <source>
        <strain evidence="1 2">G1-22</strain>
    </source>
</reference>
<evidence type="ECO:0000313" key="2">
    <source>
        <dbReference type="Proteomes" id="UP001528411"/>
    </source>
</evidence>
<dbReference type="Proteomes" id="UP001528411">
    <property type="component" value="Unassembled WGS sequence"/>
</dbReference>
<keyword evidence="2" id="KW-1185">Reference proteome</keyword>
<evidence type="ECO:0000313" key="1">
    <source>
        <dbReference type="EMBL" id="MDC2889997.1"/>
    </source>
</evidence>
<comment type="caution">
    <text evidence="1">The sequence shown here is derived from an EMBL/GenBank/DDBJ whole genome shotgun (WGS) entry which is preliminary data.</text>
</comment>
<dbReference type="Pfam" id="PF14907">
    <property type="entry name" value="NTP_transf_5"/>
    <property type="match status" value="1"/>
</dbReference>
<protein>
    <submittedName>
        <fullName evidence="1">Nucleotidyltransferase family protein</fullName>
    </submittedName>
</protein>
<organism evidence="1 2">
    <name type="scientific">Psychrosphaera algicola</name>
    <dbReference type="NCBI Taxonomy" id="3023714"/>
    <lineage>
        <taxon>Bacteria</taxon>
        <taxon>Pseudomonadati</taxon>
        <taxon>Pseudomonadota</taxon>
        <taxon>Gammaproteobacteria</taxon>
        <taxon>Alteromonadales</taxon>
        <taxon>Pseudoalteromonadaceae</taxon>
        <taxon>Psychrosphaera</taxon>
    </lineage>
</organism>
<accession>A0ABT5FG74</accession>
<dbReference type="InterPro" id="IPR039498">
    <property type="entry name" value="NTP_transf_5"/>
</dbReference>
<sequence>MALIDPETLEAIPFVRPICLKNRSGQLVQQWFPEVAVSTIAGNTHKGDVVHVSPSKFSWEQRKTRAEIKSVVFPRYDPDVELEVYALTKTQAFMQLAENAFNFSLLGVEGFETIIQIIEKVDCYEIVYNDVKEVEKFLDEEVLLKAKDIISLLNDPAQAASLSKLNWQILIKVLRKEQLLARFAINFKRQNIALSDDEISAHLDVHLGNSIKIAIRQSQSVKFEIAELARLLGQSSQQLILLKGAAYSVMNNLASEGRTYGDIDLLAAKDKIDSFEKVLNTYGWTGKEVNDYDDKYYREWSHEIPPLMHSSRGTVIDLHHNLVPIISGRAPNIELFVKDAIPVADMNVLRPSAMTLHSAVHLFLNEDYDHGLRNIHDISLLISEHHSAEYWADIYSLATESNFSLELYLALRYCKKLFNTTVCESTYRKLSKKHASLIKNAYWDLVFHGALAPKHPLVTGPINKLGLLLAYIRGHAAKMPMKVLIPHIFTKAYREVVETFAGKSYFVKNQDTQK</sequence>
<name>A0ABT5FG74_9GAMM</name>